<gene>
    <name evidence="3" type="ORF">ACEWY4_028000</name>
</gene>
<evidence type="ECO:0000313" key="4">
    <source>
        <dbReference type="Proteomes" id="UP001591681"/>
    </source>
</evidence>
<dbReference type="EMBL" id="JBHFQA010000398">
    <property type="protein sequence ID" value="KAL2076407.1"/>
    <property type="molecule type" value="Genomic_DNA"/>
</dbReference>
<dbReference type="PROSITE" id="PS50164">
    <property type="entry name" value="GIY_YIG"/>
    <property type="match status" value="1"/>
</dbReference>
<evidence type="ECO:0000259" key="2">
    <source>
        <dbReference type="PROSITE" id="PS50878"/>
    </source>
</evidence>
<feature type="domain" description="GIY-YIG" evidence="1">
    <location>
        <begin position="626"/>
        <end position="720"/>
    </location>
</feature>
<organism evidence="3 4">
    <name type="scientific">Coilia grayii</name>
    <name type="common">Gray's grenadier anchovy</name>
    <dbReference type="NCBI Taxonomy" id="363190"/>
    <lineage>
        <taxon>Eukaryota</taxon>
        <taxon>Metazoa</taxon>
        <taxon>Chordata</taxon>
        <taxon>Craniata</taxon>
        <taxon>Vertebrata</taxon>
        <taxon>Euteleostomi</taxon>
        <taxon>Actinopterygii</taxon>
        <taxon>Neopterygii</taxon>
        <taxon>Teleostei</taxon>
        <taxon>Clupei</taxon>
        <taxon>Clupeiformes</taxon>
        <taxon>Clupeoidei</taxon>
        <taxon>Engraulidae</taxon>
        <taxon>Coilinae</taxon>
        <taxon>Coilia</taxon>
    </lineage>
</organism>
<proteinExistence type="predicted"/>
<protein>
    <recommendedName>
        <fullName evidence="5">Reverse transcriptase domain-containing protein</fullName>
    </recommendedName>
</protein>
<evidence type="ECO:0008006" key="5">
    <source>
        <dbReference type="Google" id="ProtNLM"/>
    </source>
</evidence>
<accession>A0ABD1INM2</accession>
<dbReference type="InterPro" id="IPR000477">
    <property type="entry name" value="RT_dom"/>
</dbReference>
<dbReference type="Gene3D" id="3.40.1440.10">
    <property type="entry name" value="GIY-YIG endonuclease"/>
    <property type="match status" value="1"/>
</dbReference>
<dbReference type="Pfam" id="PF01541">
    <property type="entry name" value="GIY-YIG"/>
    <property type="match status" value="1"/>
</dbReference>
<sequence length="721" mass="85224">MEEQGVINLSKQFVPTQNQLAVLKKGLSFVPVPNWDSNSKKQLRADLQVYHRRLLLTAFFESREDTEPTPFTPQSKWTPKLSQVPPPVRKIIRADKYAFQNLHWEQKDLPNLSIGEMQALKQLKGNKQIIIKPADKGSAVVIMDIQQYIWEAERQLNNPDHYIKLDKPIYLDTIPQVQNILMSLKEKGFLNQKQVHYLIGKDKPRPRYFYLLPKIHKAPGSWSRPYEIPPGRPIVSDCSSETYGTAEYVEYFLNPISTRHRSYLKDTYDFIQKIRELKLPSHCFLFTMDIDSLYTNIETQAGLEAVKDWLKRYPDPKRPDSLLLQLLEINLTKNDFEFNGQFYLQIKGTAMGKRFAPSYANIYMAQWEEAALRSCPIKPLHYYRFLDDIWGVWSGTEQEFTKFADHLNNFHRSIKIKSTLHNSEVNFLDTVTYKGLDFEDTGRLDVRVYFKDTDTHALLHKKSFHPRHTFRGIIKSQLLRFHRICTRKESFWEATKVLFHALRKRGYSRSFLRKACKTFLCETPQDSRQLVPFVTTFSHSSTLLHKMTRDNFLKFVERQTVLQNHRIIAAHRKNPNLKDILVRSRLSPPNRPKTPFTTSEYLPKQWVSNRQSKQLFKIWPEVSFRSFNCVYLIYCQKCNIQYVGETRNTIATRLIQHKYNIRKKKETHTHIVQHFISHGLHSLRVMGLEQNEMWTTFTRKRTERNWIKKLGTEHPWGLNEK</sequence>
<evidence type="ECO:0000259" key="1">
    <source>
        <dbReference type="PROSITE" id="PS50164"/>
    </source>
</evidence>
<dbReference type="InterPro" id="IPR000305">
    <property type="entry name" value="GIY-YIG_endonuc"/>
</dbReference>
<name>A0ABD1INM2_9TELE</name>
<dbReference type="PANTHER" id="PTHR21301">
    <property type="entry name" value="REVERSE TRANSCRIPTASE"/>
    <property type="match status" value="1"/>
</dbReference>
<dbReference type="Pfam" id="PF26215">
    <property type="entry name" value="HTH_animal"/>
    <property type="match status" value="1"/>
</dbReference>
<dbReference type="SUPFAM" id="SSF82771">
    <property type="entry name" value="GIY-YIG endonuclease"/>
    <property type="match status" value="1"/>
</dbReference>
<dbReference type="CDD" id="cd10442">
    <property type="entry name" value="GIY-YIG_PLEs"/>
    <property type="match status" value="1"/>
</dbReference>
<dbReference type="InterPro" id="IPR035901">
    <property type="entry name" value="GIY-YIG_endonuc_sf"/>
</dbReference>
<evidence type="ECO:0000313" key="3">
    <source>
        <dbReference type="EMBL" id="KAL2076407.1"/>
    </source>
</evidence>
<dbReference type="PROSITE" id="PS50878">
    <property type="entry name" value="RT_POL"/>
    <property type="match status" value="1"/>
</dbReference>
<dbReference type="AlphaFoldDB" id="A0ABD1INM2"/>
<comment type="caution">
    <text evidence="3">The sequence shown here is derived from an EMBL/GenBank/DDBJ whole genome shotgun (WGS) entry which is preliminary data.</text>
</comment>
<dbReference type="PANTHER" id="PTHR21301:SF10">
    <property type="entry name" value="REVERSE TRANSCRIPTASE DOMAIN-CONTAINING PROTEIN"/>
    <property type="match status" value="1"/>
</dbReference>
<dbReference type="Proteomes" id="UP001591681">
    <property type="component" value="Unassembled WGS sequence"/>
</dbReference>
<reference evidence="3 4" key="1">
    <citation type="submission" date="2024-09" db="EMBL/GenBank/DDBJ databases">
        <title>A chromosome-level genome assembly of Gray's grenadier anchovy, Coilia grayii.</title>
        <authorList>
            <person name="Fu Z."/>
        </authorList>
    </citation>
    <scope>NUCLEOTIDE SEQUENCE [LARGE SCALE GENOMIC DNA]</scope>
    <source>
        <strain evidence="3">G4</strain>
        <tissue evidence="3">Muscle</tissue>
    </source>
</reference>
<dbReference type="InterPro" id="IPR058912">
    <property type="entry name" value="HTH_animal"/>
</dbReference>
<keyword evidence="4" id="KW-1185">Reference proteome</keyword>
<feature type="domain" description="Reverse transcriptase" evidence="2">
    <location>
        <begin position="193"/>
        <end position="438"/>
    </location>
</feature>